<dbReference type="EMBL" id="KU220026">
    <property type="protein sequence ID" value="AMA67424.1"/>
    <property type="molecule type" value="Genomic_DNA"/>
</dbReference>
<reference evidence="11 12" key="1">
    <citation type="journal article" date="2016" name="MSphere">
        <title>Isolation and Characterization of a Novel Gammaherpesvirus from a Microbat Cell Line.</title>
        <authorList>
            <person name="Shabman R.S."/>
            <person name="Shrivastava S."/>
            <person name="Tsibane T."/>
            <person name="Attie O."/>
            <person name="Jayaprakash A."/>
            <person name="Mire C.E."/>
            <person name="Dilley K.E."/>
            <person name="Puri V."/>
            <person name="Stockwell T.B."/>
            <person name="Geisbert T.W."/>
            <person name="Sachidanandam R."/>
            <person name="Basler C.F."/>
        </authorList>
    </citation>
    <scope>NUCLEOTIDE SEQUENCE [LARGE SCALE GENOMIC DNA]</scope>
    <source>
        <strain evidence="11 12">My-HV8/Myotis velifer incautus/USA/FCGHV/2011</strain>
    </source>
</reference>
<evidence type="ECO:0000256" key="10">
    <source>
        <dbReference type="SAM" id="Phobius"/>
    </source>
</evidence>
<sequence>MNGGKKLVGQLCQVVKSFLCQPGTAVEIIQCVVGPHVFAKGSSQPICTIKMIHGQIYNLEFVYKYWCHILRTERFLFSPVFIISNNGLAVTLKCFLCEPREIQGQFGQRMNIESDVNLYKNASIVLSQDDFMKFKTNVVFAKDLNVCSSMVVCRTYLTETRQTLQFLVVKAKNPKRISAILQTMMATLGYDKHRSDEDLCKFDKDSHTKRQPHKENAPEDSEPFQEEHLKKLRKLHDRARWHVFPFQKYMIRSATVCVLVLAVFGLLKLVV</sequence>
<evidence type="ECO:0000256" key="6">
    <source>
        <dbReference type="ARBA" id="ARBA00022989"/>
    </source>
</evidence>
<name>A0A0X9WR44_9GAMA</name>
<keyword evidence="4" id="KW-1043">Host membrane</keyword>
<dbReference type="Pfam" id="PF04541">
    <property type="entry name" value="Herpes_U34"/>
    <property type="match status" value="1"/>
</dbReference>
<feature type="compositionally biased region" description="Basic and acidic residues" evidence="9">
    <location>
        <begin position="204"/>
        <end position="217"/>
    </location>
</feature>
<dbReference type="KEGG" id="vg:26836986"/>
<keyword evidence="1" id="KW-0597">Phosphoprotein</keyword>
<dbReference type="InterPro" id="IPR007626">
    <property type="entry name" value="Herpesvirus_viron_egress-type"/>
</dbReference>
<dbReference type="OrthoDB" id="11941at10239"/>
<dbReference type="GO" id="GO:0044201">
    <property type="term" value="C:host cell nuclear inner membrane"/>
    <property type="evidence" value="ECO:0007669"/>
    <property type="project" value="UniProtKB-SubCell"/>
</dbReference>
<evidence type="ECO:0000256" key="1">
    <source>
        <dbReference type="ARBA" id="ARBA00022553"/>
    </source>
</evidence>
<keyword evidence="12" id="KW-1185">Reference proteome</keyword>
<evidence type="ECO:0000256" key="4">
    <source>
        <dbReference type="ARBA" id="ARBA00022870"/>
    </source>
</evidence>
<keyword evidence="3 10" id="KW-0812">Transmembrane</keyword>
<gene>
    <name evidence="11" type="primary">ORF67</name>
    <name evidence="11" type="ORF">AOT99_gpORF67</name>
</gene>
<feature type="transmembrane region" description="Helical" evidence="10">
    <location>
        <begin position="249"/>
        <end position="270"/>
    </location>
</feature>
<evidence type="ECO:0000256" key="2">
    <source>
        <dbReference type="ARBA" id="ARBA00022562"/>
    </source>
</evidence>
<proteinExistence type="inferred from homology"/>
<keyword evidence="6 10" id="KW-1133">Transmembrane helix</keyword>
<evidence type="ECO:0000313" key="11">
    <source>
        <dbReference type="EMBL" id="AMA67424.1"/>
    </source>
</evidence>
<accession>A0A0X9WR44</accession>
<evidence type="ECO:0000313" key="12">
    <source>
        <dbReference type="Proteomes" id="UP000207650"/>
    </source>
</evidence>
<evidence type="ECO:0000256" key="7">
    <source>
        <dbReference type="ARBA" id="ARBA00023136"/>
    </source>
</evidence>
<keyword evidence="5" id="KW-0426">Late protein</keyword>
<organism evidence="11 12">
    <name type="scientific">Vespertilionid gammaherpesvirus 1</name>
    <dbReference type="NCBI Taxonomy" id="2560830"/>
    <lineage>
        <taxon>Viruses</taxon>
        <taxon>Duplodnaviria</taxon>
        <taxon>Heunggongvirae</taxon>
        <taxon>Peploviricota</taxon>
        <taxon>Herviviricetes</taxon>
        <taxon>Herpesvirales</taxon>
        <taxon>Orthoherpesviridae</taxon>
        <taxon>Gammaherpesvirinae</taxon>
        <taxon>Percavirus</taxon>
        <taxon>Percavirus vespertilionidgamma1</taxon>
    </lineage>
</organism>
<evidence type="ECO:0000256" key="3">
    <source>
        <dbReference type="ARBA" id="ARBA00022692"/>
    </source>
</evidence>
<protein>
    <submittedName>
        <fullName evidence="11">Nuclear egress membrane protein</fullName>
    </submittedName>
</protein>
<keyword evidence="7 10" id="KW-0472">Membrane</keyword>
<feature type="region of interest" description="Disordered" evidence="9">
    <location>
        <begin position="204"/>
        <end position="225"/>
    </location>
</feature>
<dbReference type="Proteomes" id="UP000207650">
    <property type="component" value="Segment"/>
</dbReference>
<dbReference type="HAMAP" id="MF_04024">
    <property type="entry name" value="HSV_NEC2"/>
    <property type="match status" value="1"/>
</dbReference>
<evidence type="ECO:0000256" key="9">
    <source>
        <dbReference type="SAM" id="MobiDB-lite"/>
    </source>
</evidence>
<comment type="subcellular location">
    <subcellularLocation>
        <location evidence="8">Host nucleus inner membrane</location>
        <topology evidence="8">Single-pass membrane protein</topology>
    </subcellularLocation>
</comment>
<evidence type="ECO:0000256" key="5">
    <source>
        <dbReference type="ARBA" id="ARBA00022921"/>
    </source>
</evidence>
<keyword evidence="2" id="KW-1048">Host nucleus</keyword>
<evidence type="ECO:0000256" key="8">
    <source>
        <dbReference type="ARBA" id="ARBA00043948"/>
    </source>
</evidence>